<protein>
    <submittedName>
        <fullName evidence="2">Uncharacterized protein</fullName>
    </submittedName>
</protein>
<feature type="transmembrane region" description="Helical" evidence="1">
    <location>
        <begin position="177"/>
        <end position="194"/>
    </location>
</feature>
<keyword evidence="1" id="KW-1133">Transmembrane helix</keyword>
<feature type="transmembrane region" description="Helical" evidence="1">
    <location>
        <begin position="149"/>
        <end position="168"/>
    </location>
</feature>
<feature type="transmembrane region" description="Helical" evidence="1">
    <location>
        <begin position="125"/>
        <end position="143"/>
    </location>
</feature>
<proteinExistence type="predicted"/>
<gene>
    <name evidence="2" type="ORF">OE229_14055</name>
</gene>
<keyword evidence="1" id="KW-0812">Transmembrane</keyword>
<dbReference type="EMBL" id="CP106879">
    <property type="protein sequence ID" value="UYC80242.1"/>
    <property type="molecule type" value="Genomic_DNA"/>
</dbReference>
<dbReference type="AlphaFoldDB" id="A0A9Q9T2W4"/>
<dbReference type="RefSeq" id="WP_262138547.1">
    <property type="nucleotide sequence ID" value="NZ_CP106879.1"/>
</dbReference>
<feature type="transmembrane region" description="Helical" evidence="1">
    <location>
        <begin position="245"/>
        <end position="268"/>
    </location>
</feature>
<feature type="transmembrane region" description="Helical" evidence="1">
    <location>
        <begin position="206"/>
        <end position="233"/>
    </location>
</feature>
<evidence type="ECO:0000313" key="3">
    <source>
        <dbReference type="Proteomes" id="UP001062223"/>
    </source>
</evidence>
<dbReference type="KEGG" id="cpoi:OE229_14055"/>
<reference evidence="2" key="1">
    <citation type="submission" date="2022-09" db="EMBL/GenBank/DDBJ databases">
        <title>Taxonomy of Curtobacterium flaccumfaciens.</title>
        <authorList>
            <person name="Osdaghi E."/>
            <person name="Taghavi S.M."/>
            <person name="Hamidizade M."/>
            <person name="Abachi H."/>
            <person name="Fazliarab A."/>
            <person name="Baeyen S."/>
            <person name="Portier P."/>
            <person name="Van Vaerenbergh J."/>
            <person name="Jacques M.-A."/>
        </authorList>
    </citation>
    <scope>NUCLEOTIDE SEQUENCE</scope>
    <source>
        <strain evidence="2">AGQB46</strain>
    </source>
</reference>
<feature type="transmembrane region" description="Helical" evidence="1">
    <location>
        <begin position="385"/>
        <end position="406"/>
    </location>
</feature>
<organism evidence="2 3">
    <name type="scientific">Curtobacterium poinsettiae</name>
    <dbReference type="NCBI Taxonomy" id="159612"/>
    <lineage>
        <taxon>Bacteria</taxon>
        <taxon>Bacillati</taxon>
        <taxon>Actinomycetota</taxon>
        <taxon>Actinomycetes</taxon>
        <taxon>Micrococcales</taxon>
        <taxon>Microbacteriaceae</taxon>
        <taxon>Curtobacterium</taxon>
    </lineage>
</organism>
<accession>A0A9Q9T2W4</accession>
<keyword evidence="1" id="KW-0472">Membrane</keyword>
<evidence type="ECO:0000256" key="1">
    <source>
        <dbReference type="SAM" id="Phobius"/>
    </source>
</evidence>
<name>A0A9Q9T2W4_9MICO</name>
<feature type="transmembrane region" description="Helical" evidence="1">
    <location>
        <begin position="358"/>
        <end position="379"/>
    </location>
</feature>
<sequence>MRRHPRRSDRVHALLTTGFRGRDWATPVVLAATLLVLTASVARTFSSMPLASVDESAHVDYVLRVWNGQLPVLLDGIRFRPGFGGTPPVQWVAQHPPLYYVLLAPVVGPLVDAGHPVQAVVFGRLVNAVFAAAVVPSAAWAAARCFPGVVRLPATVAVVTASTSVLVVQGGVVYNDSLAALTCALACGVAGAALRSGVGPGLAVGGALVAAAGMTTRLTFALWLVAIVVAFALSRTVRLGRLRGLGARVLVAAVPLAAAAVASGWFWLRNQALTGSFSGRPTAWPGYTPRPHYSEVEVVSMLGFWRQLFALFRGALPIASPLPWVLLLLPVLLFVAALAARRLRPWAPADDDRWSRRLVVAMLVVVTVLFVVVEIRYAAGGGAPLNRYTLTVLVPIALAMSAGFLAWGRVGTWAALAWALAAVVPTWSLVDTAGSELVGHSGTVVVLASSAAAVCAAAVVVLYAMAARSTAR</sequence>
<feature type="transmembrane region" description="Helical" evidence="1">
    <location>
        <begin position="318"/>
        <end position="338"/>
    </location>
</feature>
<evidence type="ECO:0000313" key="2">
    <source>
        <dbReference type="EMBL" id="UYC80242.1"/>
    </source>
</evidence>
<feature type="transmembrane region" description="Helical" evidence="1">
    <location>
        <begin position="413"/>
        <end position="430"/>
    </location>
</feature>
<dbReference type="Proteomes" id="UP001062223">
    <property type="component" value="Chromosome"/>
</dbReference>
<feature type="transmembrane region" description="Helical" evidence="1">
    <location>
        <begin position="442"/>
        <end position="466"/>
    </location>
</feature>